<keyword evidence="2" id="KW-1185">Reference proteome</keyword>
<accession>A0A401ZQQ7</accession>
<sequence length="149" mass="16888">MGEEKIRLETLRGTMHIDIPGTAAAAGVPPRVVYFMLIGQPVSKEHANKVLEVLSTPRRRLTLENVDIVLWDDFLLLYCIRATDGVHFEHDQFTCVYAKNEAYARMLTAAWFDHVREALPQVYCTPIPYGLMIGDMHIVGCRGERSETP</sequence>
<gene>
    <name evidence="1" type="ORF">KDAU_65770</name>
</gene>
<protein>
    <submittedName>
        <fullName evidence="1">Uncharacterized protein</fullName>
    </submittedName>
</protein>
<organism evidence="1 2">
    <name type="scientific">Dictyobacter aurantiacus</name>
    <dbReference type="NCBI Taxonomy" id="1936993"/>
    <lineage>
        <taxon>Bacteria</taxon>
        <taxon>Bacillati</taxon>
        <taxon>Chloroflexota</taxon>
        <taxon>Ktedonobacteria</taxon>
        <taxon>Ktedonobacterales</taxon>
        <taxon>Dictyobacteraceae</taxon>
        <taxon>Dictyobacter</taxon>
    </lineage>
</organism>
<name>A0A401ZQQ7_9CHLR</name>
<comment type="caution">
    <text evidence="1">The sequence shown here is derived from an EMBL/GenBank/DDBJ whole genome shotgun (WGS) entry which is preliminary data.</text>
</comment>
<evidence type="ECO:0000313" key="1">
    <source>
        <dbReference type="EMBL" id="GCE09248.1"/>
    </source>
</evidence>
<dbReference type="EMBL" id="BIFQ01000002">
    <property type="protein sequence ID" value="GCE09248.1"/>
    <property type="molecule type" value="Genomic_DNA"/>
</dbReference>
<dbReference type="RefSeq" id="WP_126601664.1">
    <property type="nucleotide sequence ID" value="NZ_BIFQ01000002.1"/>
</dbReference>
<dbReference type="Proteomes" id="UP000287224">
    <property type="component" value="Unassembled WGS sequence"/>
</dbReference>
<dbReference type="AlphaFoldDB" id="A0A401ZQQ7"/>
<proteinExistence type="predicted"/>
<reference evidence="2" key="1">
    <citation type="submission" date="2018-12" db="EMBL/GenBank/DDBJ databases">
        <title>Tengunoibacter tsumagoiensis gen. nov., sp. nov., Dictyobacter kobayashii sp. nov., D. alpinus sp. nov., and D. joshuensis sp. nov. and description of Dictyobacteraceae fam. nov. within the order Ktedonobacterales isolated from Tengu-no-mugimeshi.</title>
        <authorList>
            <person name="Wang C.M."/>
            <person name="Zheng Y."/>
            <person name="Sakai Y."/>
            <person name="Toyoda A."/>
            <person name="Minakuchi Y."/>
            <person name="Abe K."/>
            <person name="Yokota A."/>
            <person name="Yabe S."/>
        </authorList>
    </citation>
    <scope>NUCLEOTIDE SEQUENCE [LARGE SCALE GENOMIC DNA]</scope>
    <source>
        <strain evidence="2">S-27</strain>
    </source>
</reference>
<evidence type="ECO:0000313" key="2">
    <source>
        <dbReference type="Proteomes" id="UP000287224"/>
    </source>
</evidence>